<protein>
    <submittedName>
        <fullName evidence="1">Uncharacterized protein</fullName>
    </submittedName>
</protein>
<accession>A0A0B6YPZ7</accession>
<dbReference type="EMBL" id="HACG01010971">
    <property type="protein sequence ID" value="CEK57836.1"/>
    <property type="molecule type" value="Transcribed_RNA"/>
</dbReference>
<sequence length="63" mass="7272">MFDTHHKYCCLCQQPLVCLFEGLRCDYFVNVYLNALPPVSSIDNKCKYFNFEVSQSANLSSLN</sequence>
<gene>
    <name evidence="1" type="primary">ORF31200</name>
</gene>
<name>A0A0B6YPZ7_9EUPU</name>
<proteinExistence type="predicted"/>
<evidence type="ECO:0000313" key="1">
    <source>
        <dbReference type="EMBL" id="CEK57836.1"/>
    </source>
</evidence>
<reference evidence="1" key="1">
    <citation type="submission" date="2014-12" db="EMBL/GenBank/DDBJ databases">
        <title>Insight into the proteome of Arion vulgaris.</title>
        <authorList>
            <person name="Aradska J."/>
            <person name="Bulat T."/>
            <person name="Smidak R."/>
            <person name="Sarate P."/>
            <person name="Gangsoo J."/>
            <person name="Sialana F."/>
            <person name="Bilban M."/>
            <person name="Lubec G."/>
        </authorList>
    </citation>
    <scope>NUCLEOTIDE SEQUENCE</scope>
    <source>
        <tissue evidence="1">Skin</tissue>
    </source>
</reference>
<organism evidence="1">
    <name type="scientific">Arion vulgaris</name>
    <dbReference type="NCBI Taxonomy" id="1028688"/>
    <lineage>
        <taxon>Eukaryota</taxon>
        <taxon>Metazoa</taxon>
        <taxon>Spiralia</taxon>
        <taxon>Lophotrochozoa</taxon>
        <taxon>Mollusca</taxon>
        <taxon>Gastropoda</taxon>
        <taxon>Heterobranchia</taxon>
        <taxon>Euthyneura</taxon>
        <taxon>Panpulmonata</taxon>
        <taxon>Eupulmonata</taxon>
        <taxon>Stylommatophora</taxon>
        <taxon>Helicina</taxon>
        <taxon>Arionoidea</taxon>
        <taxon>Arionidae</taxon>
        <taxon>Arion</taxon>
    </lineage>
</organism>
<dbReference type="AlphaFoldDB" id="A0A0B6YPZ7"/>